<dbReference type="AlphaFoldDB" id="A0A9D2C1E2"/>
<proteinExistence type="predicted"/>
<feature type="domain" description="ACT" evidence="1">
    <location>
        <begin position="5"/>
        <end position="79"/>
    </location>
</feature>
<dbReference type="Proteomes" id="UP000823915">
    <property type="component" value="Unassembled WGS sequence"/>
</dbReference>
<reference evidence="2" key="2">
    <citation type="submission" date="2021-04" db="EMBL/GenBank/DDBJ databases">
        <authorList>
            <person name="Gilroy R."/>
        </authorList>
    </citation>
    <scope>NUCLEOTIDE SEQUENCE</scope>
    <source>
        <strain evidence="2">1282</strain>
    </source>
</reference>
<dbReference type="CDD" id="cd04882">
    <property type="entry name" value="ACT_Bt0572_2"/>
    <property type="match status" value="1"/>
</dbReference>
<reference evidence="2" key="1">
    <citation type="journal article" date="2021" name="PeerJ">
        <title>Extensive microbial diversity within the chicken gut microbiome revealed by metagenomics and culture.</title>
        <authorList>
            <person name="Gilroy R."/>
            <person name="Ravi A."/>
            <person name="Getino M."/>
            <person name="Pursley I."/>
            <person name="Horton D.L."/>
            <person name="Alikhan N.F."/>
            <person name="Baker D."/>
            <person name="Gharbi K."/>
            <person name="Hall N."/>
            <person name="Watson M."/>
            <person name="Adriaenssens E.M."/>
            <person name="Foster-Nyarko E."/>
            <person name="Jarju S."/>
            <person name="Secka A."/>
            <person name="Antonio M."/>
            <person name="Oren A."/>
            <person name="Chaudhuri R.R."/>
            <person name="La Ragione R."/>
            <person name="Hildebrand F."/>
            <person name="Pallen M.J."/>
        </authorList>
    </citation>
    <scope>NUCLEOTIDE SEQUENCE</scope>
    <source>
        <strain evidence="2">1282</strain>
    </source>
</reference>
<dbReference type="PANTHER" id="PTHR40099:SF1">
    <property type="entry name" value="ACETOLACTATE SYNTHASE, SMALL SUBUNIT"/>
    <property type="match status" value="1"/>
</dbReference>
<gene>
    <name evidence="2" type="ORF">H9838_05665</name>
</gene>
<dbReference type="PROSITE" id="PS51671">
    <property type="entry name" value="ACT"/>
    <property type="match status" value="1"/>
</dbReference>
<evidence type="ECO:0000313" key="3">
    <source>
        <dbReference type="Proteomes" id="UP000823915"/>
    </source>
</evidence>
<dbReference type="EMBL" id="DXDU01000094">
    <property type="protein sequence ID" value="HIY26650.1"/>
    <property type="molecule type" value="Genomic_DNA"/>
</dbReference>
<accession>A0A9D2C1E2</accession>
<dbReference type="Gene3D" id="3.30.2130.10">
    <property type="entry name" value="VC0802-like"/>
    <property type="match status" value="1"/>
</dbReference>
<evidence type="ECO:0000313" key="2">
    <source>
        <dbReference type="EMBL" id="HIY26650.1"/>
    </source>
</evidence>
<dbReference type="PANTHER" id="PTHR40099">
    <property type="entry name" value="ACETOLACTATE SYNTHASE, SMALL SUBUNIT"/>
    <property type="match status" value="1"/>
</dbReference>
<protein>
    <submittedName>
        <fullName evidence="2">ACT domain-containing protein</fullName>
    </submittedName>
</protein>
<comment type="caution">
    <text evidence="2">The sequence shown here is derived from an EMBL/GenBank/DDBJ whole genome shotgun (WGS) entry which is preliminary data.</text>
</comment>
<dbReference type="InterPro" id="IPR002912">
    <property type="entry name" value="ACT_dom"/>
</dbReference>
<name>A0A9D2C1E2_9FIRM</name>
<dbReference type="Pfam" id="PF19571">
    <property type="entry name" value="ACT_8"/>
    <property type="match status" value="1"/>
</dbReference>
<organism evidence="2 3">
    <name type="scientific">Candidatus Acutalibacter pullistercoris</name>
    <dbReference type="NCBI Taxonomy" id="2838418"/>
    <lineage>
        <taxon>Bacteria</taxon>
        <taxon>Bacillati</taxon>
        <taxon>Bacillota</taxon>
        <taxon>Clostridia</taxon>
        <taxon>Eubacteriales</taxon>
        <taxon>Acutalibacteraceae</taxon>
        <taxon>Acutalibacter</taxon>
    </lineage>
</organism>
<dbReference type="InterPro" id="IPR045739">
    <property type="entry name" value="ACT_dom_pair"/>
</dbReference>
<evidence type="ECO:0000259" key="1">
    <source>
        <dbReference type="PROSITE" id="PS51671"/>
    </source>
</evidence>
<dbReference type="CDD" id="cd04908">
    <property type="entry name" value="ACT_Bt0572_1"/>
    <property type="match status" value="1"/>
</dbReference>
<sequence length="143" mass="15634">MQIQQLSVFVENKPGRLAEITEALAEAGVDIRAISVADTSDFGILRVIVDKPKQAVETLKSHGMTVSLTNVIAVGFDDRPGCFASAVRLLADKGFDMEYMYAFISRDKGRAYVIIRVSQGEKAAETLKANGFFILEQSDLDAM</sequence>
<dbReference type="SUPFAM" id="SSF55021">
    <property type="entry name" value="ACT-like"/>
    <property type="match status" value="2"/>
</dbReference>
<dbReference type="InterPro" id="IPR045865">
    <property type="entry name" value="ACT-like_dom_sf"/>
</dbReference>